<gene>
    <name evidence="3" type="ORF">HDID_LOCUS5771</name>
</gene>
<feature type="domain" description="OBG-type G" evidence="2">
    <location>
        <begin position="103"/>
        <end position="162"/>
    </location>
</feature>
<dbReference type="WBParaSite" id="HDID_0000577401-mRNA-1">
    <property type="protein sequence ID" value="HDID_0000577401-mRNA-1"/>
    <property type="gene ID" value="HDID_0000577401"/>
</dbReference>
<evidence type="ECO:0000259" key="2">
    <source>
        <dbReference type="PROSITE" id="PS51710"/>
    </source>
</evidence>
<accession>A0A0R3SLF9</accession>
<dbReference type="InterPro" id="IPR045086">
    <property type="entry name" value="OBG_GTPase"/>
</dbReference>
<dbReference type="PRINTS" id="PR00326">
    <property type="entry name" value="GTP1OBG"/>
</dbReference>
<dbReference type="EMBL" id="UYSG01003390">
    <property type="protein sequence ID" value="VDL58089.1"/>
    <property type="molecule type" value="Genomic_DNA"/>
</dbReference>
<dbReference type="PANTHER" id="PTHR11702">
    <property type="entry name" value="DEVELOPMENTALLY REGULATED GTP-BINDING PROTEIN-RELATED"/>
    <property type="match status" value="1"/>
</dbReference>
<reference evidence="3 4" key="2">
    <citation type="submission" date="2018-11" db="EMBL/GenBank/DDBJ databases">
        <authorList>
            <consortium name="Pathogen Informatics"/>
        </authorList>
    </citation>
    <scope>NUCLEOTIDE SEQUENCE [LARGE SCALE GENOMIC DNA]</scope>
</reference>
<evidence type="ECO:0000313" key="5">
    <source>
        <dbReference type="WBParaSite" id="HDID_0000577401-mRNA-1"/>
    </source>
</evidence>
<dbReference type="GO" id="GO:0005739">
    <property type="term" value="C:mitochondrion"/>
    <property type="evidence" value="ECO:0007669"/>
    <property type="project" value="TreeGrafter"/>
</dbReference>
<keyword evidence="1" id="KW-0547">Nucleotide-binding</keyword>
<proteinExistence type="predicted"/>
<dbReference type="PROSITE" id="PS51710">
    <property type="entry name" value="G_OBG"/>
    <property type="match status" value="1"/>
</dbReference>
<dbReference type="Proteomes" id="UP000274504">
    <property type="component" value="Unassembled WGS sequence"/>
</dbReference>
<evidence type="ECO:0000313" key="3">
    <source>
        <dbReference type="EMBL" id="VDL58089.1"/>
    </source>
</evidence>
<name>A0A0R3SLF9_HYMDI</name>
<dbReference type="InterPro" id="IPR036726">
    <property type="entry name" value="GTP1_OBG_dom_sf"/>
</dbReference>
<dbReference type="Pfam" id="PF01926">
    <property type="entry name" value="MMR_HSR1"/>
    <property type="match status" value="1"/>
</dbReference>
<organism evidence="5">
    <name type="scientific">Hymenolepis diminuta</name>
    <name type="common">Rat tapeworm</name>
    <dbReference type="NCBI Taxonomy" id="6216"/>
    <lineage>
        <taxon>Eukaryota</taxon>
        <taxon>Metazoa</taxon>
        <taxon>Spiralia</taxon>
        <taxon>Lophotrochozoa</taxon>
        <taxon>Platyhelminthes</taxon>
        <taxon>Cestoda</taxon>
        <taxon>Eucestoda</taxon>
        <taxon>Cyclophyllidea</taxon>
        <taxon>Hymenolepididae</taxon>
        <taxon>Hymenolepis</taxon>
    </lineage>
</organism>
<reference evidence="5" key="1">
    <citation type="submission" date="2017-02" db="UniProtKB">
        <authorList>
            <consortium name="WormBaseParasite"/>
        </authorList>
    </citation>
    <scope>IDENTIFICATION</scope>
</reference>
<dbReference type="OrthoDB" id="347018at2759"/>
<sequence>MPSETIQHDSFLIKTPLTGIFSVSQKVDVGEDLTLLKVLSTPSETMIAARGGAGGRGNAFLACANQTHHSDAHWRVREATLRLAERGAVGQSRRLLLRMVSFADIGLVGLPNAGKSSLLRRLTRARPRVAPYPFTTIQPHVGTLEVPPLKGEEMLKLTNQGY</sequence>
<protein>
    <submittedName>
        <fullName evidence="5">OBG-type G domain-containing protein</fullName>
    </submittedName>
</protein>
<dbReference type="InterPro" id="IPR006073">
    <property type="entry name" value="GTP-bd"/>
</dbReference>
<dbReference type="AlphaFoldDB" id="A0A0R3SLF9"/>
<dbReference type="PANTHER" id="PTHR11702:SF31">
    <property type="entry name" value="MITOCHONDRIAL RIBOSOME-ASSOCIATED GTPASE 2"/>
    <property type="match status" value="1"/>
</dbReference>
<dbReference type="GO" id="GO:0005525">
    <property type="term" value="F:GTP binding"/>
    <property type="evidence" value="ECO:0007669"/>
    <property type="project" value="InterPro"/>
</dbReference>
<dbReference type="Gene3D" id="3.40.50.300">
    <property type="entry name" value="P-loop containing nucleotide triphosphate hydrolases"/>
    <property type="match status" value="1"/>
</dbReference>
<evidence type="ECO:0000256" key="1">
    <source>
        <dbReference type="ARBA" id="ARBA00022741"/>
    </source>
</evidence>
<evidence type="ECO:0000313" key="4">
    <source>
        <dbReference type="Proteomes" id="UP000274504"/>
    </source>
</evidence>
<dbReference type="SUPFAM" id="SSF52540">
    <property type="entry name" value="P-loop containing nucleoside triphosphate hydrolases"/>
    <property type="match status" value="1"/>
</dbReference>
<dbReference type="InterPro" id="IPR031167">
    <property type="entry name" value="G_OBG"/>
</dbReference>
<dbReference type="InterPro" id="IPR027417">
    <property type="entry name" value="P-loop_NTPase"/>
</dbReference>
<dbReference type="Gene3D" id="2.70.210.12">
    <property type="entry name" value="GTP1/OBG domain"/>
    <property type="match status" value="1"/>
</dbReference>
<dbReference type="GO" id="GO:0003924">
    <property type="term" value="F:GTPase activity"/>
    <property type="evidence" value="ECO:0007669"/>
    <property type="project" value="InterPro"/>
</dbReference>
<dbReference type="STRING" id="6216.A0A0R3SLF9"/>